<comment type="caution">
    <text evidence="1">The sequence shown here is derived from an EMBL/GenBank/DDBJ whole genome shotgun (WGS) entry which is preliminary data.</text>
</comment>
<proteinExistence type="predicted"/>
<protein>
    <submittedName>
        <fullName evidence="1">Uncharacterized protein</fullName>
    </submittedName>
</protein>
<name>A0A0F9CAA7_9ZZZZ</name>
<feature type="non-terminal residue" evidence="1">
    <location>
        <position position="93"/>
    </location>
</feature>
<accession>A0A0F9CAA7</accession>
<organism evidence="1">
    <name type="scientific">marine sediment metagenome</name>
    <dbReference type="NCBI Taxonomy" id="412755"/>
    <lineage>
        <taxon>unclassified sequences</taxon>
        <taxon>metagenomes</taxon>
        <taxon>ecological metagenomes</taxon>
    </lineage>
</organism>
<gene>
    <name evidence="1" type="ORF">LCGC14_2346800</name>
</gene>
<sequence>MQKESADELLWGYGDGVAILGVETDTVVVHADKSPVGDANPVGVETKVFENLLGSTEGSLCIDDPVLAVELVFKAAEVFSIAELGGISAKVEF</sequence>
<dbReference type="EMBL" id="LAZR01034078">
    <property type="protein sequence ID" value="KKL46313.1"/>
    <property type="molecule type" value="Genomic_DNA"/>
</dbReference>
<dbReference type="AlphaFoldDB" id="A0A0F9CAA7"/>
<evidence type="ECO:0000313" key="1">
    <source>
        <dbReference type="EMBL" id="KKL46313.1"/>
    </source>
</evidence>
<reference evidence="1" key="1">
    <citation type="journal article" date="2015" name="Nature">
        <title>Complex archaea that bridge the gap between prokaryotes and eukaryotes.</title>
        <authorList>
            <person name="Spang A."/>
            <person name="Saw J.H."/>
            <person name="Jorgensen S.L."/>
            <person name="Zaremba-Niedzwiedzka K."/>
            <person name="Martijn J."/>
            <person name="Lind A.E."/>
            <person name="van Eijk R."/>
            <person name="Schleper C."/>
            <person name="Guy L."/>
            <person name="Ettema T.J."/>
        </authorList>
    </citation>
    <scope>NUCLEOTIDE SEQUENCE</scope>
</reference>